<evidence type="ECO:0000313" key="1">
    <source>
        <dbReference type="EMBL" id="AMQ19281.1"/>
    </source>
</evidence>
<dbReference type="RefSeq" id="WP_054841553.1">
    <property type="nucleotide sequence ID" value="NZ_CP014750.1"/>
</dbReference>
<name>A0A142CWX9_9EURY</name>
<proteinExistence type="predicted"/>
<dbReference type="OrthoDB" id="84888at2157"/>
<accession>A0A142CWX9</accession>
<dbReference type="STRING" id="53952.A0127_08955"/>
<dbReference type="AlphaFoldDB" id="A0A142CWX9"/>
<evidence type="ECO:0000313" key="2">
    <source>
        <dbReference type="Proteomes" id="UP000073604"/>
    </source>
</evidence>
<organism evidence="1 2">
    <name type="scientific">Thermococcus peptonophilus</name>
    <dbReference type="NCBI Taxonomy" id="53952"/>
    <lineage>
        <taxon>Archaea</taxon>
        <taxon>Methanobacteriati</taxon>
        <taxon>Methanobacteriota</taxon>
        <taxon>Thermococci</taxon>
        <taxon>Thermococcales</taxon>
        <taxon>Thermococcaceae</taxon>
        <taxon>Thermococcus</taxon>
    </lineage>
</organism>
<gene>
    <name evidence="1" type="ORF">A0127_08955</name>
</gene>
<dbReference type="Proteomes" id="UP000073604">
    <property type="component" value="Chromosome"/>
</dbReference>
<reference evidence="2" key="1">
    <citation type="submission" date="2016-03" db="EMBL/GenBank/DDBJ databases">
        <authorList>
            <person name="Oger P.M."/>
        </authorList>
    </citation>
    <scope>NUCLEOTIDE SEQUENCE [LARGE SCALE GENOMIC DNA]</scope>
    <source>
        <strain evidence="2">OG-1</strain>
    </source>
</reference>
<dbReference type="GeneID" id="27140673"/>
<protein>
    <submittedName>
        <fullName evidence="1">Uncharacterized protein</fullName>
    </submittedName>
</protein>
<sequence>MTGTVSKIVHFEDEEKFIDDIDFALERFSYLASRYGHNPIKGVVLWDYIAIEDNEDVKVFRVGEFPFVEGMLKLDLEKIRTLEEYFDEMESKWDELTVEEINAYVELMNEALGERRVFYDAYSLGLDRNTAYIIIDVHALHYLAGILEGEEKELLDEAAEVLLRYI</sequence>
<dbReference type="EMBL" id="CP014750">
    <property type="protein sequence ID" value="AMQ19281.1"/>
    <property type="molecule type" value="Genomic_DNA"/>
</dbReference>
<dbReference type="KEGG" id="tpep:A0127_08955"/>
<keyword evidence="2" id="KW-1185">Reference proteome</keyword>